<name>A0A3S5BET5_9PLAT</name>
<protein>
    <submittedName>
        <fullName evidence="2">Uncharacterized protein</fullName>
    </submittedName>
</protein>
<accession>A0A3S5BET5</accession>
<feature type="region of interest" description="Disordered" evidence="1">
    <location>
        <begin position="43"/>
        <end position="77"/>
    </location>
</feature>
<reference evidence="2" key="1">
    <citation type="submission" date="2018-11" db="EMBL/GenBank/DDBJ databases">
        <authorList>
            <consortium name="Pathogen Informatics"/>
        </authorList>
    </citation>
    <scope>NUCLEOTIDE SEQUENCE</scope>
</reference>
<dbReference type="AlphaFoldDB" id="A0A3S5BET5"/>
<feature type="non-terminal residue" evidence="2">
    <location>
        <position position="1"/>
    </location>
</feature>
<feature type="compositionally biased region" description="Basic residues" evidence="1">
    <location>
        <begin position="8"/>
        <end position="23"/>
    </location>
</feature>
<organism evidence="2 3">
    <name type="scientific">Protopolystoma xenopodis</name>
    <dbReference type="NCBI Taxonomy" id="117903"/>
    <lineage>
        <taxon>Eukaryota</taxon>
        <taxon>Metazoa</taxon>
        <taxon>Spiralia</taxon>
        <taxon>Lophotrochozoa</taxon>
        <taxon>Platyhelminthes</taxon>
        <taxon>Monogenea</taxon>
        <taxon>Polyopisthocotylea</taxon>
        <taxon>Polystomatidea</taxon>
        <taxon>Polystomatidae</taxon>
        <taxon>Protopolystoma</taxon>
    </lineage>
</organism>
<dbReference type="Proteomes" id="UP000784294">
    <property type="component" value="Unassembled WGS sequence"/>
</dbReference>
<comment type="caution">
    <text evidence="2">The sequence shown here is derived from an EMBL/GenBank/DDBJ whole genome shotgun (WGS) entry which is preliminary data.</text>
</comment>
<evidence type="ECO:0000313" key="3">
    <source>
        <dbReference type="Proteomes" id="UP000784294"/>
    </source>
</evidence>
<sequence>MRLLAKQTGRRSAKRRSKRRSRKHLEVEEEKWQVGGDWETIRVEETSSANRVRTSGSTTGGGADRQERRTSEASETSAGWVTVDVSAHRHATCRISRCTCRQVSLASNSRIDILGGNLRAWRRLCEKQGFCGGARVNYEKSMSDGSPRSAVKVMWHVSHPANQRALLCRHFLIFQQSLILALSRLPAAHLTSGFLRLTCRSLLSAG</sequence>
<evidence type="ECO:0000313" key="2">
    <source>
        <dbReference type="EMBL" id="VEL42640.1"/>
    </source>
</evidence>
<keyword evidence="3" id="KW-1185">Reference proteome</keyword>
<evidence type="ECO:0000256" key="1">
    <source>
        <dbReference type="SAM" id="MobiDB-lite"/>
    </source>
</evidence>
<feature type="region of interest" description="Disordered" evidence="1">
    <location>
        <begin position="1"/>
        <end position="26"/>
    </location>
</feature>
<proteinExistence type="predicted"/>
<gene>
    <name evidence="2" type="ORF">PXEA_LOCUS36080</name>
</gene>
<dbReference type="EMBL" id="CAAALY010275578">
    <property type="protein sequence ID" value="VEL42640.1"/>
    <property type="molecule type" value="Genomic_DNA"/>
</dbReference>